<feature type="non-terminal residue" evidence="1">
    <location>
        <position position="1"/>
    </location>
</feature>
<dbReference type="OrthoDB" id="7760980at2759"/>
<organism evidence="1 2">
    <name type="scientific">Psilopogon haemacephalus</name>
    <name type="common">coppersmith barbet</name>
    <dbReference type="NCBI Taxonomy" id="2585815"/>
    <lineage>
        <taxon>Eukaryota</taxon>
        <taxon>Metazoa</taxon>
        <taxon>Chordata</taxon>
        <taxon>Craniata</taxon>
        <taxon>Vertebrata</taxon>
        <taxon>Euteleostomi</taxon>
        <taxon>Archelosauria</taxon>
        <taxon>Archosauria</taxon>
        <taxon>Dinosauria</taxon>
        <taxon>Saurischia</taxon>
        <taxon>Theropoda</taxon>
        <taxon>Coelurosauria</taxon>
        <taxon>Aves</taxon>
        <taxon>Neognathae</taxon>
        <taxon>Neoaves</taxon>
        <taxon>Telluraves</taxon>
        <taxon>Coraciimorphae</taxon>
        <taxon>Piciformes</taxon>
        <taxon>Megalaimidae</taxon>
        <taxon>Psilopogon</taxon>
    </lineage>
</organism>
<gene>
    <name evidence="1" type="primary">Ccdc65</name>
    <name evidence="1" type="ORF">PSIHAE_R12885</name>
</gene>
<protein>
    <submittedName>
        <fullName evidence="1">DRC2 protein</fullName>
    </submittedName>
</protein>
<dbReference type="AlphaFoldDB" id="A0A7K9C3X5"/>
<name>A0A7K9C3X5_9PICI</name>
<accession>A0A7K9C3X5</accession>
<evidence type="ECO:0000313" key="2">
    <source>
        <dbReference type="Proteomes" id="UP000574528"/>
    </source>
</evidence>
<sequence>QRVLRLAEMCRRLQTQEEKVLPFHSSSLAEEEQQQAQGVLQEAPTEPLAQALQDYLGLELFWQLFNKAKLEEQALGREQEALRQRKQQLKELLGQYLAGISGHQEGPGEPKPL</sequence>
<proteinExistence type="predicted"/>
<dbReference type="Proteomes" id="UP000574528">
    <property type="component" value="Unassembled WGS sequence"/>
</dbReference>
<dbReference type="EMBL" id="VWZI01012287">
    <property type="protein sequence ID" value="NXG47331.1"/>
    <property type="molecule type" value="Genomic_DNA"/>
</dbReference>
<reference evidence="1 2" key="1">
    <citation type="submission" date="2019-09" db="EMBL/GenBank/DDBJ databases">
        <title>Bird 10,000 Genomes (B10K) Project - Family phase.</title>
        <authorList>
            <person name="Zhang G."/>
        </authorList>
    </citation>
    <scope>NUCLEOTIDE SEQUENCE [LARGE SCALE GENOMIC DNA]</scope>
    <source>
        <strain evidence="1">B10K-DU-001-24</strain>
        <tissue evidence="1">Muscle</tissue>
    </source>
</reference>
<feature type="non-terminal residue" evidence="1">
    <location>
        <position position="113"/>
    </location>
</feature>
<evidence type="ECO:0000313" key="1">
    <source>
        <dbReference type="EMBL" id="NXG47331.1"/>
    </source>
</evidence>
<keyword evidence="2" id="KW-1185">Reference proteome</keyword>
<comment type="caution">
    <text evidence="1">The sequence shown here is derived from an EMBL/GenBank/DDBJ whole genome shotgun (WGS) entry which is preliminary data.</text>
</comment>